<accession>A0A931CIQ7</accession>
<dbReference type="InterPro" id="IPR011990">
    <property type="entry name" value="TPR-like_helical_dom_sf"/>
</dbReference>
<keyword evidence="2" id="KW-1185">Reference proteome</keyword>
<dbReference type="RefSeq" id="WP_196419850.1">
    <property type="nucleotide sequence ID" value="NZ_JADQTO010000034.1"/>
</dbReference>
<sequence length="395" mass="44031">MAYEQSTRASTPLQAARLELGWKAEQTIRALRDAATAAGATVASARSLKTMLSRWENGQEVRDPLYQRLLCRIYCQTPEELGFPARGADLSGRSHVAPPVGPEMVQYFQNVFLEHLRADNLMGPSHLVDVVKAQANLLDQMLPSARGQVHEELVLLALRYNEFAGWLYQDACNAELAMTFTDRSMDYALEIGRQRETSYVLMRKADIAADLDRPDRVLGLADAALRGSAKLAPRSRALVLRLQGRAHARLGDASECARALDAAREEVERMHEPDGLTEYCTPGYIGMEAANCWSRLGQFDKAVGAYERSLESWPAELRRDHGLCLARLSYAHAGREDVRSACAWGRQAVDIVRTAPSGRALSELQRLRIQLAPWRRDAEVSDLSDRIRSLFRPAA</sequence>
<gene>
    <name evidence="1" type="ORF">I4J89_42245</name>
</gene>
<evidence type="ECO:0000313" key="1">
    <source>
        <dbReference type="EMBL" id="MBG0568073.1"/>
    </source>
</evidence>
<dbReference type="SUPFAM" id="SSF48452">
    <property type="entry name" value="TPR-like"/>
    <property type="match status" value="1"/>
</dbReference>
<protein>
    <recommendedName>
        <fullName evidence="3">Tetratricopeptide repeat protein</fullName>
    </recommendedName>
</protein>
<evidence type="ECO:0000313" key="2">
    <source>
        <dbReference type="Proteomes" id="UP000598146"/>
    </source>
</evidence>
<dbReference type="Proteomes" id="UP000598146">
    <property type="component" value="Unassembled WGS sequence"/>
</dbReference>
<evidence type="ECO:0008006" key="3">
    <source>
        <dbReference type="Google" id="ProtNLM"/>
    </source>
</evidence>
<comment type="caution">
    <text evidence="1">The sequence shown here is derived from an EMBL/GenBank/DDBJ whole genome shotgun (WGS) entry which is preliminary data.</text>
</comment>
<proteinExistence type="predicted"/>
<reference evidence="1" key="1">
    <citation type="submission" date="2020-11" db="EMBL/GenBank/DDBJ databases">
        <title>Isolation and identification of active actinomycetes.</title>
        <authorList>
            <person name="Sun X."/>
        </authorList>
    </citation>
    <scope>NUCLEOTIDE SEQUENCE</scope>
    <source>
        <strain evidence="1">NEAU-A11</strain>
    </source>
</reference>
<dbReference type="Gene3D" id="1.25.40.10">
    <property type="entry name" value="Tetratricopeptide repeat domain"/>
    <property type="match status" value="1"/>
</dbReference>
<name>A0A931CIQ7_9ACTN</name>
<organism evidence="1 2">
    <name type="scientific">Actinoplanes aureus</name>
    <dbReference type="NCBI Taxonomy" id="2792083"/>
    <lineage>
        <taxon>Bacteria</taxon>
        <taxon>Bacillati</taxon>
        <taxon>Actinomycetota</taxon>
        <taxon>Actinomycetes</taxon>
        <taxon>Micromonosporales</taxon>
        <taxon>Micromonosporaceae</taxon>
        <taxon>Actinoplanes</taxon>
    </lineage>
</organism>
<dbReference type="AlphaFoldDB" id="A0A931CIQ7"/>
<dbReference type="EMBL" id="JADQTO010000034">
    <property type="protein sequence ID" value="MBG0568073.1"/>
    <property type="molecule type" value="Genomic_DNA"/>
</dbReference>